<feature type="binding site" evidence="3">
    <location>
        <position position="223"/>
    </location>
    <ligand>
        <name>a divalent metal cation</name>
        <dbReference type="ChEBI" id="CHEBI:60240"/>
        <label>1</label>
    </ligand>
</feature>
<protein>
    <submittedName>
        <fullName evidence="4">TatD DNase family protein</fullName>
    </submittedName>
</protein>
<dbReference type="GO" id="GO:0005829">
    <property type="term" value="C:cytosol"/>
    <property type="evidence" value="ECO:0007669"/>
    <property type="project" value="TreeGrafter"/>
</dbReference>
<dbReference type="InterPro" id="IPR032466">
    <property type="entry name" value="Metal_Hydrolase"/>
</dbReference>
<evidence type="ECO:0000256" key="1">
    <source>
        <dbReference type="ARBA" id="ARBA00022723"/>
    </source>
</evidence>
<accession>A0A4R8M4N7</accession>
<dbReference type="EMBL" id="SORI01000009">
    <property type="protein sequence ID" value="TDY60243.1"/>
    <property type="molecule type" value="Genomic_DNA"/>
</dbReference>
<dbReference type="RefSeq" id="WP_133957701.1">
    <property type="nucleotide sequence ID" value="NZ_SORI01000009.1"/>
</dbReference>
<feature type="binding site" evidence="3">
    <location>
        <position position="173"/>
    </location>
    <ligand>
        <name>a divalent metal cation</name>
        <dbReference type="ChEBI" id="CHEBI:60240"/>
        <label>2</label>
    </ligand>
</feature>
<dbReference type="GO" id="GO:0016788">
    <property type="term" value="F:hydrolase activity, acting on ester bonds"/>
    <property type="evidence" value="ECO:0007669"/>
    <property type="project" value="InterPro"/>
</dbReference>
<feature type="binding site" evidence="3">
    <location>
        <position position="17"/>
    </location>
    <ligand>
        <name>a divalent metal cation</name>
        <dbReference type="ChEBI" id="CHEBI:60240"/>
        <label>1</label>
    </ligand>
</feature>
<keyword evidence="5" id="KW-1185">Reference proteome</keyword>
<dbReference type="NCBIfam" id="TIGR00010">
    <property type="entry name" value="YchF/TatD family DNA exonuclease"/>
    <property type="match status" value="1"/>
</dbReference>
<dbReference type="PANTHER" id="PTHR46124:SF2">
    <property type="entry name" value="D-AMINOACYL-TRNA DEACYLASE"/>
    <property type="match status" value="1"/>
</dbReference>
<dbReference type="PANTHER" id="PTHR46124">
    <property type="entry name" value="D-AMINOACYL-TRNA DEACYLASE"/>
    <property type="match status" value="1"/>
</dbReference>
<dbReference type="FunFam" id="3.20.20.140:FF:000005">
    <property type="entry name" value="TatD family hydrolase"/>
    <property type="match status" value="1"/>
</dbReference>
<feature type="binding site" evidence="3">
    <location>
        <position position="19"/>
    </location>
    <ligand>
        <name>a divalent metal cation</name>
        <dbReference type="ChEBI" id="CHEBI:60240"/>
        <label>1</label>
    </ligand>
</feature>
<proteinExistence type="predicted"/>
<dbReference type="OrthoDB" id="9810005at2"/>
<evidence type="ECO:0000256" key="3">
    <source>
        <dbReference type="PIRSR" id="PIRSR005902-1"/>
    </source>
</evidence>
<organism evidence="4 5">
    <name type="scientific">Aminivibrio pyruvatiphilus</name>
    <dbReference type="NCBI Taxonomy" id="1005740"/>
    <lineage>
        <taxon>Bacteria</taxon>
        <taxon>Thermotogati</taxon>
        <taxon>Synergistota</taxon>
        <taxon>Synergistia</taxon>
        <taxon>Synergistales</taxon>
        <taxon>Aminobacteriaceae</taxon>
        <taxon>Aminivibrio</taxon>
    </lineage>
</organism>
<dbReference type="GO" id="GO:0004536">
    <property type="term" value="F:DNA nuclease activity"/>
    <property type="evidence" value="ECO:0007669"/>
    <property type="project" value="InterPro"/>
</dbReference>
<dbReference type="SUPFAM" id="SSF51556">
    <property type="entry name" value="Metallo-dependent hydrolases"/>
    <property type="match status" value="1"/>
</dbReference>
<comment type="caution">
    <text evidence="4">The sequence shown here is derived from an EMBL/GenBank/DDBJ whole genome shotgun (WGS) entry which is preliminary data.</text>
</comment>
<dbReference type="PIRSF" id="PIRSF005902">
    <property type="entry name" value="DNase_TatD"/>
    <property type="match status" value="1"/>
</dbReference>
<dbReference type="GO" id="GO:0046872">
    <property type="term" value="F:metal ion binding"/>
    <property type="evidence" value="ECO:0007669"/>
    <property type="project" value="UniProtKB-KW"/>
</dbReference>
<dbReference type="Proteomes" id="UP000295066">
    <property type="component" value="Unassembled WGS sequence"/>
</dbReference>
<dbReference type="InterPro" id="IPR015991">
    <property type="entry name" value="TatD/YcfH-like"/>
</dbReference>
<feature type="binding site" evidence="3">
    <location>
        <position position="112"/>
    </location>
    <ligand>
        <name>a divalent metal cation</name>
        <dbReference type="ChEBI" id="CHEBI:60240"/>
        <label>1</label>
    </ligand>
</feature>
<dbReference type="CDD" id="cd01310">
    <property type="entry name" value="TatD_DNAse"/>
    <property type="match status" value="1"/>
</dbReference>
<dbReference type="Pfam" id="PF01026">
    <property type="entry name" value="TatD_DNase"/>
    <property type="match status" value="1"/>
</dbReference>
<evidence type="ECO:0000313" key="4">
    <source>
        <dbReference type="EMBL" id="TDY60243.1"/>
    </source>
</evidence>
<gene>
    <name evidence="4" type="ORF">C8D99_10999</name>
</gene>
<feature type="binding site" evidence="3">
    <location>
        <position position="148"/>
    </location>
    <ligand>
        <name>a divalent metal cation</name>
        <dbReference type="ChEBI" id="CHEBI:60240"/>
        <label>2</label>
    </ligand>
</feature>
<reference evidence="4 5" key="1">
    <citation type="submission" date="2019-03" db="EMBL/GenBank/DDBJ databases">
        <title>Genomic Encyclopedia of Type Strains, Phase IV (KMG-IV): sequencing the most valuable type-strain genomes for metagenomic binning, comparative biology and taxonomic classification.</title>
        <authorList>
            <person name="Goeker M."/>
        </authorList>
    </citation>
    <scope>NUCLEOTIDE SEQUENCE [LARGE SCALE GENOMIC DNA]</scope>
    <source>
        <strain evidence="4 5">DSM 25964</strain>
    </source>
</reference>
<dbReference type="InterPro" id="IPR001130">
    <property type="entry name" value="TatD-like"/>
</dbReference>
<evidence type="ECO:0000313" key="5">
    <source>
        <dbReference type="Proteomes" id="UP000295066"/>
    </source>
</evidence>
<keyword evidence="1 3" id="KW-0479">Metal-binding</keyword>
<keyword evidence="2" id="KW-0378">Hydrolase</keyword>
<dbReference type="AlphaFoldDB" id="A0A4R8M4N7"/>
<sequence>MENHDRNTARPVLADTHCHVIEGRDGYGDANAVFKRASDAGVARMLLAGSTVPTSALAVATAEKYALLGVFAAVGVHPHDAASIPSCSVEGKGIPRELADLAASPRVVAIGETGLDYHYDHSPREQQKEAFRAHIRWSLESGLPLVVHGRESYGDIIAIFREEGASKTTGVIHCFSGTEEDAAFFLEAGYCLSFAGPLTFARNGGLRDLFRSLPPDRILLETDSPWLAPVPYRGKTNEPAFVKLVYETAADVRNVSLEDLARTVSANAARLFGWGDPCTAVEAGR</sequence>
<name>A0A4R8M4N7_9BACT</name>
<evidence type="ECO:0000256" key="2">
    <source>
        <dbReference type="ARBA" id="ARBA00022801"/>
    </source>
</evidence>
<dbReference type="Gene3D" id="3.20.20.140">
    <property type="entry name" value="Metal-dependent hydrolases"/>
    <property type="match status" value="1"/>
</dbReference>